<comment type="caution">
    <text evidence="2">The sequence shown here is derived from an EMBL/GenBank/DDBJ whole genome shotgun (WGS) entry which is preliminary data.</text>
</comment>
<evidence type="ECO:0000256" key="1">
    <source>
        <dbReference type="SAM" id="MobiDB-lite"/>
    </source>
</evidence>
<keyword evidence="3" id="KW-1185">Reference proteome</keyword>
<dbReference type="Proteomes" id="UP000299102">
    <property type="component" value="Unassembled WGS sequence"/>
</dbReference>
<name>A0A4C1SXS6_EUMVA</name>
<reference evidence="2 3" key="1">
    <citation type="journal article" date="2019" name="Commun. Biol.">
        <title>The bagworm genome reveals a unique fibroin gene that provides high tensile strength.</title>
        <authorList>
            <person name="Kono N."/>
            <person name="Nakamura H."/>
            <person name="Ohtoshi R."/>
            <person name="Tomita M."/>
            <person name="Numata K."/>
            <person name="Arakawa K."/>
        </authorList>
    </citation>
    <scope>NUCLEOTIDE SEQUENCE [LARGE SCALE GENOMIC DNA]</scope>
</reference>
<gene>
    <name evidence="2" type="ORF">EVAR_72701_1</name>
</gene>
<dbReference type="AlphaFoldDB" id="A0A4C1SXS6"/>
<sequence>MLVEIVLLDAIRNKIYIVILIVTEDDPPEFRRQRQLGAIPGQSADRATGGVLPDEIHASAGRDYSRR</sequence>
<organism evidence="2 3">
    <name type="scientific">Eumeta variegata</name>
    <name type="common">Bagworm moth</name>
    <name type="synonym">Eumeta japonica</name>
    <dbReference type="NCBI Taxonomy" id="151549"/>
    <lineage>
        <taxon>Eukaryota</taxon>
        <taxon>Metazoa</taxon>
        <taxon>Ecdysozoa</taxon>
        <taxon>Arthropoda</taxon>
        <taxon>Hexapoda</taxon>
        <taxon>Insecta</taxon>
        <taxon>Pterygota</taxon>
        <taxon>Neoptera</taxon>
        <taxon>Endopterygota</taxon>
        <taxon>Lepidoptera</taxon>
        <taxon>Glossata</taxon>
        <taxon>Ditrysia</taxon>
        <taxon>Tineoidea</taxon>
        <taxon>Psychidae</taxon>
        <taxon>Oiketicinae</taxon>
        <taxon>Eumeta</taxon>
    </lineage>
</organism>
<evidence type="ECO:0000313" key="3">
    <source>
        <dbReference type="Proteomes" id="UP000299102"/>
    </source>
</evidence>
<evidence type="ECO:0000313" key="2">
    <source>
        <dbReference type="EMBL" id="GBP05811.1"/>
    </source>
</evidence>
<feature type="region of interest" description="Disordered" evidence="1">
    <location>
        <begin position="36"/>
        <end position="67"/>
    </location>
</feature>
<proteinExistence type="predicted"/>
<dbReference type="EMBL" id="BGZK01003950">
    <property type="protein sequence ID" value="GBP05811.1"/>
    <property type="molecule type" value="Genomic_DNA"/>
</dbReference>
<protein>
    <submittedName>
        <fullName evidence="2">Uncharacterized protein</fullName>
    </submittedName>
</protein>
<accession>A0A4C1SXS6</accession>